<accession>A0ACA9YFL8</accession>
<dbReference type="EMBL" id="CALSDN010000022">
    <property type="protein sequence ID" value="CAH6723891.1"/>
    <property type="molecule type" value="Genomic_DNA"/>
</dbReference>
<evidence type="ECO:0000313" key="2">
    <source>
        <dbReference type="Proteomes" id="UP001152531"/>
    </source>
</evidence>
<proteinExistence type="predicted"/>
<gene>
    <name evidence="1" type="ORF">CLIB1444_22S00562</name>
</gene>
<comment type="caution">
    <text evidence="1">The sequence shown here is derived from an EMBL/GenBank/DDBJ whole genome shotgun (WGS) entry which is preliminary data.</text>
</comment>
<organism evidence="1 2">
    <name type="scientific">[Candida] jaroonii</name>
    <dbReference type="NCBI Taxonomy" id="467808"/>
    <lineage>
        <taxon>Eukaryota</taxon>
        <taxon>Fungi</taxon>
        <taxon>Dikarya</taxon>
        <taxon>Ascomycota</taxon>
        <taxon>Saccharomycotina</taxon>
        <taxon>Pichiomycetes</taxon>
        <taxon>Debaryomycetaceae</taxon>
        <taxon>Yamadazyma</taxon>
    </lineage>
</organism>
<keyword evidence="2" id="KW-1185">Reference proteome</keyword>
<dbReference type="Proteomes" id="UP001152531">
    <property type="component" value="Unassembled WGS sequence"/>
</dbReference>
<sequence>MRKSRQQMNIDSKISNLLEDDDRKETLRNLQSYINTHGIDQSNLEALFELVFHSKLSNNEKKFIIKNLLIPNGSYIIDFKISYQIISAVGYPRTYFKGGKKVTQKKLSMSTQQLLLHWLVSSIHLFGDKIYKKLHNLLPVLFNLLSFEFSRPSIANLIFLTVLNTNKSISFKDKYNLVLIKQWQIQLTVDLALKFPLDESLKNLLVLFKEVIPSLDYKLYTKKNMNFVTKISKPFKYPDTNFLAKLSEVNTSNSQSNVIINNNLNQYNTFDRMIRKRRKINSEEISDIEILNPDSISIYDYNSLITLVLDLSKITYLNYHSLLNNSMRNYNNRFRVHCLVLKALIDDEDPVVTKFHSFVNHKIELLMATDTLPLEPVFDRLSELQLIYPVDLGRLMAFRTNNPSVHMSILKLMRNSGFDRLNLNFDLTLLKNYKTDKINENLIIRFFHEFSVYVNHGQFSDKFPSLVSSVFKFFDENIHYFTVAIKLSFMKVLKSLQSTSESVQDKIGHILLSIPMISKLLLTSNPIIVSETCGYILFLKKLNYNKQLQSHLVMDTLNFIWRDKSFHYIEGTTNKGMLLNPKLIDKLSTLNTFGYSNLTRISTIGNLFHNPAWSFITAEIIWNLEDKHHVSKRHPGPITDESVEKIEGWIDLNYEQVKLQVLRELDRLGYKGLADLLFGSLRSLERTRQSIIVE</sequence>
<evidence type="ECO:0000313" key="1">
    <source>
        <dbReference type="EMBL" id="CAH6723891.1"/>
    </source>
</evidence>
<protein>
    <submittedName>
        <fullName evidence="1">Uncharacterized protein</fullName>
    </submittedName>
</protein>
<reference evidence="1" key="1">
    <citation type="submission" date="2022-06" db="EMBL/GenBank/DDBJ databases">
        <authorList>
            <person name="Legras J.-L."/>
            <person name="Devillers H."/>
            <person name="Grondin C."/>
        </authorList>
    </citation>
    <scope>NUCLEOTIDE SEQUENCE</scope>
    <source>
        <strain evidence="1">CLIB 1444</strain>
    </source>
</reference>
<name>A0ACA9YFL8_9ASCO</name>